<evidence type="ECO:0008006" key="3">
    <source>
        <dbReference type="Google" id="ProtNLM"/>
    </source>
</evidence>
<sequence>MPLSLDTIPQEVLEHIAFSTVTESFLGPPSSLIPLLNTSRRINTRLSIITNKYLYARIFVFKFDVGAPIARFGSVRLSASALSHELQQRFELFHRIRGRSDAKSLHNLNSTDGDGISNLLLHAYLIMLENEGKNERQLRDYAKMGDWLREFWFDERGASKSIVHIRLGKWPPNSRTSALAMWLFWFLLTPSSFALVISDGPESPINILKIHALAAHIYDLSTLPWAEFEAKASSNPADSISYYLDCFELSPLPLAMPAILAFLALMNRSRSVPLPPTDSAIHFKPSSEWDCEWGRCLILGQGRANTDITACFEPGSLEGVWEGFFVYAEFTSYVELLHGAPPQIFYRSALGRHQQTWKLREHHLVTQDLCFPESGVHLTVDGVKPLPAGDPLRSFFPTDTHIREHPDGLLVSEPGRKVPLHYQRSTRGQPGSKPCVQDVIVTGEGHSAWGQFNIIGRVRPHDGFITLSKAYVDDDRGRWLYRGYLIGNGNGNFAGRWRDTMSSIDNPGYEGCFGMSRRR</sequence>
<proteinExistence type="predicted"/>
<evidence type="ECO:0000313" key="2">
    <source>
        <dbReference type="Proteomes" id="UP000054477"/>
    </source>
</evidence>
<reference evidence="2" key="2">
    <citation type="submission" date="2015-01" db="EMBL/GenBank/DDBJ databases">
        <title>Evolutionary Origins and Diversification of the Mycorrhizal Mutualists.</title>
        <authorList>
            <consortium name="DOE Joint Genome Institute"/>
            <consortium name="Mycorrhizal Genomics Consortium"/>
            <person name="Kohler A."/>
            <person name="Kuo A."/>
            <person name="Nagy L.G."/>
            <person name="Floudas D."/>
            <person name="Copeland A."/>
            <person name="Barry K.W."/>
            <person name="Cichocki N."/>
            <person name="Veneault-Fourrey C."/>
            <person name="LaButti K."/>
            <person name="Lindquist E.A."/>
            <person name="Lipzen A."/>
            <person name="Lundell T."/>
            <person name="Morin E."/>
            <person name="Murat C."/>
            <person name="Riley R."/>
            <person name="Ohm R."/>
            <person name="Sun H."/>
            <person name="Tunlid A."/>
            <person name="Henrissat B."/>
            <person name="Grigoriev I.V."/>
            <person name="Hibbett D.S."/>
            <person name="Martin F."/>
        </authorList>
    </citation>
    <scope>NUCLEOTIDE SEQUENCE [LARGE SCALE GENOMIC DNA]</scope>
    <source>
        <strain evidence="2">LaAM-08-1</strain>
    </source>
</reference>
<protein>
    <recommendedName>
        <fullName evidence="3">F-box domain-containing protein</fullName>
    </recommendedName>
</protein>
<dbReference type="OrthoDB" id="3263050at2759"/>
<dbReference type="AlphaFoldDB" id="A0A0C9Y6M7"/>
<reference evidence="1 2" key="1">
    <citation type="submission" date="2014-04" db="EMBL/GenBank/DDBJ databases">
        <authorList>
            <consortium name="DOE Joint Genome Institute"/>
            <person name="Kuo A."/>
            <person name="Kohler A."/>
            <person name="Nagy L.G."/>
            <person name="Floudas D."/>
            <person name="Copeland A."/>
            <person name="Barry K.W."/>
            <person name="Cichocki N."/>
            <person name="Veneault-Fourrey C."/>
            <person name="LaButti K."/>
            <person name="Lindquist E.A."/>
            <person name="Lipzen A."/>
            <person name="Lundell T."/>
            <person name="Morin E."/>
            <person name="Murat C."/>
            <person name="Sun H."/>
            <person name="Tunlid A."/>
            <person name="Henrissat B."/>
            <person name="Grigoriev I.V."/>
            <person name="Hibbett D.S."/>
            <person name="Martin F."/>
            <person name="Nordberg H.P."/>
            <person name="Cantor M.N."/>
            <person name="Hua S.X."/>
        </authorList>
    </citation>
    <scope>NUCLEOTIDE SEQUENCE [LARGE SCALE GENOMIC DNA]</scope>
    <source>
        <strain evidence="1 2">LaAM-08-1</strain>
    </source>
</reference>
<evidence type="ECO:0000313" key="1">
    <source>
        <dbReference type="EMBL" id="KIK09649.1"/>
    </source>
</evidence>
<dbReference type="EMBL" id="KN838538">
    <property type="protein sequence ID" value="KIK09649.1"/>
    <property type="molecule type" value="Genomic_DNA"/>
</dbReference>
<gene>
    <name evidence="1" type="ORF">K443DRAFT_645077</name>
</gene>
<keyword evidence="2" id="KW-1185">Reference proteome</keyword>
<dbReference type="HOGENOM" id="CLU_011151_1_1_1"/>
<accession>A0A0C9Y6M7</accession>
<organism evidence="1 2">
    <name type="scientific">Laccaria amethystina LaAM-08-1</name>
    <dbReference type="NCBI Taxonomy" id="1095629"/>
    <lineage>
        <taxon>Eukaryota</taxon>
        <taxon>Fungi</taxon>
        <taxon>Dikarya</taxon>
        <taxon>Basidiomycota</taxon>
        <taxon>Agaricomycotina</taxon>
        <taxon>Agaricomycetes</taxon>
        <taxon>Agaricomycetidae</taxon>
        <taxon>Agaricales</taxon>
        <taxon>Agaricineae</taxon>
        <taxon>Hydnangiaceae</taxon>
        <taxon>Laccaria</taxon>
    </lineage>
</organism>
<dbReference type="Proteomes" id="UP000054477">
    <property type="component" value="Unassembled WGS sequence"/>
</dbReference>
<name>A0A0C9Y6M7_9AGAR</name>